<dbReference type="CDD" id="cd02932">
    <property type="entry name" value="OYE_YqiM_FMN"/>
    <property type="match status" value="1"/>
</dbReference>
<dbReference type="PANTHER" id="PTHR43303:SF4">
    <property type="entry name" value="NADPH DEHYDROGENASE C23G7.10C-RELATED"/>
    <property type="match status" value="1"/>
</dbReference>
<name>A0A4R8UN27_9MICO</name>
<dbReference type="Proteomes" id="UP000298173">
    <property type="component" value="Unassembled WGS sequence"/>
</dbReference>
<keyword evidence="4" id="KW-0521">NADP</keyword>
<reference evidence="7 8" key="1">
    <citation type="submission" date="2019-03" db="EMBL/GenBank/DDBJ databases">
        <title>Genomics of glacier-inhabiting Cryobacterium strains.</title>
        <authorList>
            <person name="Liu Q."/>
            <person name="Xin Y.-H."/>
        </authorList>
    </citation>
    <scope>NUCLEOTIDE SEQUENCE [LARGE SCALE GENOMIC DNA]</scope>
    <source>
        <strain evidence="7 8">HLT2-23</strain>
    </source>
</reference>
<dbReference type="Pfam" id="PF00724">
    <property type="entry name" value="Oxidored_FMN"/>
    <property type="match status" value="1"/>
</dbReference>
<evidence type="ECO:0000313" key="7">
    <source>
        <dbReference type="EMBL" id="TFB68081.1"/>
    </source>
</evidence>
<dbReference type="InterPro" id="IPR044152">
    <property type="entry name" value="YqjM-like"/>
</dbReference>
<keyword evidence="2" id="KW-0285">Flavoprotein</keyword>
<keyword evidence="3" id="KW-0288">FMN</keyword>
<comment type="caution">
    <text evidence="7">The sequence shown here is derived from an EMBL/GenBank/DDBJ whole genome shotgun (WGS) entry which is preliminary data.</text>
</comment>
<evidence type="ECO:0000259" key="6">
    <source>
        <dbReference type="Pfam" id="PF00724"/>
    </source>
</evidence>
<gene>
    <name evidence="7" type="ORF">E3O06_16325</name>
</gene>
<dbReference type="InterPro" id="IPR013785">
    <property type="entry name" value="Aldolase_TIM"/>
</dbReference>
<dbReference type="Gene3D" id="3.20.20.70">
    <property type="entry name" value="Aldolase class I"/>
    <property type="match status" value="1"/>
</dbReference>
<dbReference type="GO" id="GO:0050661">
    <property type="term" value="F:NADP binding"/>
    <property type="evidence" value="ECO:0007669"/>
    <property type="project" value="InterPro"/>
</dbReference>
<dbReference type="GO" id="GO:0003959">
    <property type="term" value="F:NADPH dehydrogenase activity"/>
    <property type="evidence" value="ECO:0007669"/>
    <property type="project" value="InterPro"/>
</dbReference>
<keyword evidence="8" id="KW-1185">Reference proteome</keyword>
<evidence type="ECO:0000256" key="5">
    <source>
        <dbReference type="ARBA" id="ARBA00023002"/>
    </source>
</evidence>
<evidence type="ECO:0000256" key="1">
    <source>
        <dbReference type="ARBA" id="ARBA00001917"/>
    </source>
</evidence>
<evidence type="ECO:0000313" key="8">
    <source>
        <dbReference type="Proteomes" id="UP000298173"/>
    </source>
</evidence>
<dbReference type="SUPFAM" id="SSF51395">
    <property type="entry name" value="FMN-linked oxidoreductases"/>
    <property type="match status" value="1"/>
</dbReference>
<dbReference type="EMBL" id="SOEY01000034">
    <property type="protein sequence ID" value="TFB68081.1"/>
    <property type="molecule type" value="Genomic_DNA"/>
</dbReference>
<protein>
    <submittedName>
        <fullName evidence="7">NADH:flavin oxidoreductase/NADH oxidase</fullName>
    </submittedName>
</protein>
<evidence type="ECO:0000256" key="2">
    <source>
        <dbReference type="ARBA" id="ARBA00022630"/>
    </source>
</evidence>
<dbReference type="InterPro" id="IPR001155">
    <property type="entry name" value="OxRdtase_FMN_N"/>
</dbReference>
<dbReference type="OrthoDB" id="3169239at2"/>
<organism evidence="7 8">
    <name type="scientific">Cryobacterium glaciale</name>
    <dbReference type="NCBI Taxonomy" id="1259145"/>
    <lineage>
        <taxon>Bacteria</taxon>
        <taxon>Bacillati</taxon>
        <taxon>Actinomycetota</taxon>
        <taxon>Actinomycetes</taxon>
        <taxon>Micrococcales</taxon>
        <taxon>Microbacteriaceae</taxon>
        <taxon>Cryobacterium</taxon>
    </lineage>
</organism>
<dbReference type="AlphaFoldDB" id="A0A4R8UN27"/>
<evidence type="ECO:0000256" key="3">
    <source>
        <dbReference type="ARBA" id="ARBA00022643"/>
    </source>
</evidence>
<sequence>MTAANLFSPMSIRSVEIRNRVWVPPMCQYSSFNRDGMPTNWHLVHLGSMAVGGAGLIIVEATAVSADGRITVHDSGIWNDEQRDAWAPIVEFIHDQGSVAGIQLAHAGRKSSVRPDWNYAGAAGPMPVSEGGWVPIAPSSIPFDGESSTPREMTRGDIDRIIVDFTTATQRAVQAGFRVLEIHAAHGYLIHEFLSPLSNRRTDEYGGSLENRARLLLRIVDVVRAEAGEELAVFVRFSATDWVEGGWTPHEASTVARWCADRGVDLFDISTGGNVTGVSTGGNVTGVAIPAVPSYQVTFSEQVKRTAQVSTAAVGLIFDAEVANGIITSGEADAVLLGREHMRDPHFTLRAAGELGIEIDYWPEQYLRARRRTPAVGLAAGEVAF</sequence>
<evidence type="ECO:0000256" key="4">
    <source>
        <dbReference type="ARBA" id="ARBA00022857"/>
    </source>
</evidence>
<dbReference type="PANTHER" id="PTHR43303">
    <property type="entry name" value="NADPH DEHYDROGENASE C23G7.10C-RELATED"/>
    <property type="match status" value="1"/>
</dbReference>
<dbReference type="GO" id="GO:0010181">
    <property type="term" value="F:FMN binding"/>
    <property type="evidence" value="ECO:0007669"/>
    <property type="project" value="InterPro"/>
</dbReference>
<comment type="cofactor">
    <cofactor evidence="1">
        <name>FMN</name>
        <dbReference type="ChEBI" id="CHEBI:58210"/>
    </cofactor>
</comment>
<accession>A0A4R8UN27</accession>
<feature type="domain" description="NADH:flavin oxidoreductase/NADH oxidase N-terminal" evidence="6">
    <location>
        <begin position="6"/>
        <end position="353"/>
    </location>
</feature>
<keyword evidence="5" id="KW-0560">Oxidoreductase</keyword>
<proteinExistence type="predicted"/>